<keyword evidence="1" id="KW-0175">Coiled coil</keyword>
<dbReference type="EMBL" id="CP034086">
    <property type="protein sequence ID" value="AZG75391.1"/>
    <property type="molecule type" value="Genomic_DNA"/>
</dbReference>
<sequence length="213" mass="23919">MATNTEGERALADLEAGKFSFPMVDSIRDHVNQLEAELQRARTELQRVNSLHEGAVNQLRQQEFTILRLEGELRKLNARLYALLKANVLTEIALREVKRGAVKFVELLPVARKHAEEGSKAALAYLSTIDLRAKVEAVKAHPLTEKTLAWLANLDLRAEWTKLKTHPLTTKALSELRPVLLKAKDYLPVVQKRIAALVEKATAYISELQKKAA</sequence>
<reference evidence="2 3" key="1">
    <citation type="submission" date="2018-11" db="EMBL/GenBank/DDBJ databases">
        <title>Genome squencing of methanotrophic bacteria isolated from alkaline groundwater in Korea.</title>
        <authorList>
            <person name="Nguyen L.N."/>
        </authorList>
    </citation>
    <scope>NUCLEOTIDE SEQUENCE [LARGE SCALE GENOMIC DNA]</scope>
    <source>
        <strain evidence="2 3">GW6</strain>
    </source>
</reference>
<dbReference type="RefSeq" id="WP_124737280.1">
    <property type="nucleotide sequence ID" value="NZ_CP034086.1"/>
</dbReference>
<organism evidence="2 3">
    <name type="scientific">Methylocystis rosea</name>
    <dbReference type="NCBI Taxonomy" id="173366"/>
    <lineage>
        <taxon>Bacteria</taxon>
        <taxon>Pseudomonadati</taxon>
        <taxon>Pseudomonadota</taxon>
        <taxon>Alphaproteobacteria</taxon>
        <taxon>Hyphomicrobiales</taxon>
        <taxon>Methylocystaceae</taxon>
        <taxon>Methylocystis</taxon>
    </lineage>
</organism>
<name>A0A3G8M0H6_9HYPH</name>
<gene>
    <name evidence="2" type="ORF">EHO51_00750</name>
</gene>
<dbReference type="AlphaFoldDB" id="A0A3G8M0H6"/>
<dbReference type="Proteomes" id="UP000273982">
    <property type="component" value="Chromosome"/>
</dbReference>
<evidence type="ECO:0000256" key="1">
    <source>
        <dbReference type="SAM" id="Coils"/>
    </source>
</evidence>
<accession>A0A3G8M0H6</accession>
<dbReference type="KEGG" id="mros:EHO51_00750"/>
<evidence type="ECO:0000313" key="3">
    <source>
        <dbReference type="Proteomes" id="UP000273982"/>
    </source>
</evidence>
<protein>
    <submittedName>
        <fullName evidence="2">Uncharacterized protein</fullName>
    </submittedName>
</protein>
<evidence type="ECO:0000313" key="2">
    <source>
        <dbReference type="EMBL" id="AZG75391.1"/>
    </source>
</evidence>
<proteinExistence type="predicted"/>
<feature type="coiled-coil region" evidence="1">
    <location>
        <begin position="24"/>
        <end position="79"/>
    </location>
</feature>